<dbReference type="GO" id="GO:0051082">
    <property type="term" value="F:unfolded protein binding"/>
    <property type="evidence" value="ECO:0007669"/>
    <property type="project" value="TreeGrafter"/>
</dbReference>
<dbReference type="InterPro" id="IPR000719">
    <property type="entry name" value="Prot_kinase_dom"/>
</dbReference>
<feature type="domain" description="Protein kinase" evidence="1">
    <location>
        <begin position="1"/>
        <end position="86"/>
    </location>
</feature>
<name>A0AAV5SIL1_9BILA</name>
<evidence type="ECO:0000313" key="3">
    <source>
        <dbReference type="Proteomes" id="UP001432027"/>
    </source>
</evidence>
<dbReference type="GO" id="GO:1990604">
    <property type="term" value="C:IRE1-TRAF2-ASK1 complex"/>
    <property type="evidence" value="ECO:0007669"/>
    <property type="project" value="TreeGrafter"/>
</dbReference>
<dbReference type="EMBL" id="BTSX01000002">
    <property type="protein sequence ID" value="GMS82730.1"/>
    <property type="molecule type" value="Genomic_DNA"/>
</dbReference>
<protein>
    <recommendedName>
        <fullName evidence="1">Protein kinase domain-containing protein</fullName>
    </recommendedName>
</protein>
<reference evidence="2" key="1">
    <citation type="submission" date="2023-10" db="EMBL/GenBank/DDBJ databases">
        <title>Genome assembly of Pristionchus species.</title>
        <authorList>
            <person name="Yoshida K."/>
            <person name="Sommer R.J."/>
        </authorList>
    </citation>
    <scope>NUCLEOTIDE SEQUENCE</scope>
    <source>
        <strain evidence="2">RS0144</strain>
    </source>
</reference>
<dbReference type="GO" id="GO:0070059">
    <property type="term" value="P:intrinsic apoptotic signaling pathway in response to endoplasmic reticulum stress"/>
    <property type="evidence" value="ECO:0007669"/>
    <property type="project" value="TreeGrafter"/>
</dbReference>
<evidence type="ECO:0000313" key="2">
    <source>
        <dbReference type="EMBL" id="GMS82730.1"/>
    </source>
</evidence>
<proteinExistence type="predicted"/>
<dbReference type="Proteomes" id="UP001432027">
    <property type="component" value="Unassembled WGS sequence"/>
</dbReference>
<dbReference type="PROSITE" id="PS50011">
    <property type="entry name" value="PROTEIN_KINASE_DOM"/>
    <property type="match status" value="1"/>
</dbReference>
<dbReference type="GO" id="GO:0005524">
    <property type="term" value="F:ATP binding"/>
    <property type="evidence" value="ECO:0007669"/>
    <property type="project" value="InterPro"/>
</dbReference>
<sequence length="86" mass="9489">SAEALKGEGTSYPTDVFSLGCIFYYVLTEGSHPFDFNNDNIRNGKFSWEALGTDTQLSHLASHLIDLAISRSPYRRPSASSVLLHP</sequence>
<evidence type="ECO:0000259" key="1">
    <source>
        <dbReference type="PROSITE" id="PS50011"/>
    </source>
</evidence>
<dbReference type="InterPro" id="IPR011009">
    <property type="entry name" value="Kinase-like_dom_sf"/>
</dbReference>
<feature type="non-terminal residue" evidence="2">
    <location>
        <position position="86"/>
    </location>
</feature>
<keyword evidence="3" id="KW-1185">Reference proteome</keyword>
<dbReference type="Gene3D" id="1.10.510.10">
    <property type="entry name" value="Transferase(Phosphotransferase) domain 1"/>
    <property type="match status" value="1"/>
</dbReference>
<comment type="caution">
    <text evidence="2">The sequence shown here is derived from an EMBL/GenBank/DDBJ whole genome shotgun (WGS) entry which is preliminary data.</text>
</comment>
<dbReference type="GO" id="GO:0004674">
    <property type="term" value="F:protein serine/threonine kinase activity"/>
    <property type="evidence" value="ECO:0007669"/>
    <property type="project" value="InterPro"/>
</dbReference>
<dbReference type="Pfam" id="PF00069">
    <property type="entry name" value="Pkinase"/>
    <property type="match status" value="1"/>
</dbReference>
<dbReference type="GO" id="GO:0036498">
    <property type="term" value="P:IRE1-mediated unfolded protein response"/>
    <property type="evidence" value="ECO:0007669"/>
    <property type="project" value="TreeGrafter"/>
</dbReference>
<gene>
    <name evidence="2" type="ORF">PENTCL1PPCAC_4905</name>
</gene>
<dbReference type="PANTHER" id="PTHR13954:SF6">
    <property type="entry name" value="NON-SPECIFIC SERINE_THREONINE PROTEIN KINASE"/>
    <property type="match status" value="1"/>
</dbReference>
<dbReference type="SUPFAM" id="SSF56112">
    <property type="entry name" value="Protein kinase-like (PK-like)"/>
    <property type="match status" value="1"/>
</dbReference>
<accession>A0AAV5SIL1</accession>
<organism evidence="2 3">
    <name type="scientific">Pristionchus entomophagus</name>
    <dbReference type="NCBI Taxonomy" id="358040"/>
    <lineage>
        <taxon>Eukaryota</taxon>
        <taxon>Metazoa</taxon>
        <taxon>Ecdysozoa</taxon>
        <taxon>Nematoda</taxon>
        <taxon>Chromadorea</taxon>
        <taxon>Rhabditida</taxon>
        <taxon>Rhabditina</taxon>
        <taxon>Diplogasteromorpha</taxon>
        <taxon>Diplogasteroidea</taxon>
        <taxon>Neodiplogasteridae</taxon>
        <taxon>Pristionchus</taxon>
    </lineage>
</organism>
<dbReference type="GO" id="GO:0004521">
    <property type="term" value="F:RNA endonuclease activity"/>
    <property type="evidence" value="ECO:0007669"/>
    <property type="project" value="InterPro"/>
</dbReference>
<dbReference type="InterPro" id="IPR045133">
    <property type="entry name" value="IRE1/2-like"/>
</dbReference>
<feature type="non-terminal residue" evidence="2">
    <location>
        <position position="1"/>
    </location>
</feature>
<dbReference type="AlphaFoldDB" id="A0AAV5SIL1"/>
<dbReference type="PANTHER" id="PTHR13954">
    <property type="entry name" value="IRE1-RELATED"/>
    <property type="match status" value="1"/>
</dbReference>